<protein>
    <submittedName>
        <fullName evidence="3">Transglycosylase SLT domain-containing protein</fullName>
    </submittedName>
</protein>
<evidence type="ECO:0000259" key="2">
    <source>
        <dbReference type="Pfam" id="PF01464"/>
    </source>
</evidence>
<reference evidence="3" key="1">
    <citation type="submission" date="2017-05" db="EMBL/GenBank/DDBJ databases">
        <authorList>
            <person name="Varghese N."/>
            <person name="Submissions S."/>
        </authorList>
    </citation>
    <scope>NUCLEOTIDE SEQUENCE</scope>
    <source>
        <strain evidence="3">DSM 18763</strain>
    </source>
</reference>
<evidence type="ECO:0000313" key="3">
    <source>
        <dbReference type="EMBL" id="SMP06745.1"/>
    </source>
</evidence>
<dbReference type="AlphaFoldDB" id="A0AA46ADP5"/>
<keyword evidence="1" id="KW-0732">Signal</keyword>
<feature type="domain" description="Transglycosylase SLT" evidence="2">
    <location>
        <begin position="74"/>
        <end position="194"/>
    </location>
</feature>
<sequence>MARLLLILNIILVISSFSFAGYVCIETEEGAKSCYTVREYKPENGKKVKKTNYSTKNNSNTTNITNINSMQLNECFLSAANRYNIPVALLYAIAKVESGFRPYVININSNGKSIKVINPSNYEEAVKTLEYLYNSGYNFDVGIGQINIWNIKRLRLNYADLLDPCKNIHVSAYILKENVDRYGLTWDAIWRYNGRKDYAFKVYKALLQIGAFAKR</sequence>
<gene>
    <name evidence="3" type="ORF">SAMN06264868_10467</name>
</gene>
<evidence type="ECO:0000313" key="4">
    <source>
        <dbReference type="Proteomes" id="UP001157947"/>
    </source>
</evidence>
<organism evidence="3 4">
    <name type="scientific">Venenivibrio stagnispumantis</name>
    <dbReference type="NCBI Taxonomy" id="407998"/>
    <lineage>
        <taxon>Bacteria</taxon>
        <taxon>Pseudomonadati</taxon>
        <taxon>Aquificota</taxon>
        <taxon>Aquificia</taxon>
        <taxon>Aquificales</taxon>
        <taxon>Hydrogenothermaceae</taxon>
        <taxon>Venenivibrio</taxon>
    </lineage>
</organism>
<dbReference type="SUPFAM" id="SSF53955">
    <property type="entry name" value="Lysozyme-like"/>
    <property type="match status" value="1"/>
</dbReference>
<dbReference type="CDD" id="cd13400">
    <property type="entry name" value="LT_IagB-like"/>
    <property type="match status" value="1"/>
</dbReference>
<dbReference type="EMBL" id="FXTX01000004">
    <property type="protein sequence ID" value="SMP06745.1"/>
    <property type="molecule type" value="Genomic_DNA"/>
</dbReference>
<accession>A0AA46ADP5</accession>
<dbReference type="InterPro" id="IPR023346">
    <property type="entry name" value="Lysozyme-like_dom_sf"/>
</dbReference>
<evidence type="ECO:0000256" key="1">
    <source>
        <dbReference type="SAM" id="SignalP"/>
    </source>
</evidence>
<keyword evidence="4" id="KW-1185">Reference proteome</keyword>
<comment type="caution">
    <text evidence="3">The sequence shown here is derived from an EMBL/GenBank/DDBJ whole genome shotgun (WGS) entry which is preliminary data.</text>
</comment>
<feature type="chain" id="PRO_5041408987" evidence="1">
    <location>
        <begin position="21"/>
        <end position="215"/>
    </location>
</feature>
<feature type="signal peptide" evidence="1">
    <location>
        <begin position="1"/>
        <end position="20"/>
    </location>
</feature>
<dbReference type="Proteomes" id="UP001157947">
    <property type="component" value="Unassembled WGS sequence"/>
</dbReference>
<proteinExistence type="predicted"/>
<dbReference type="InterPro" id="IPR008258">
    <property type="entry name" value="Transglycosylase_SLT_dom_1"/>
</dbReference>
<dbReference type="Pfam" id="PF01464">
    <property type="entry name" value="SLT"/>
    <property type="match status" value="1"/>
</dbReference>
<dbReference type="RefSeq" id="WP_265134479.1">
    <property type="nucleotide sequence ID" value="NZ_FXTX01000004.1"/>
</dbReference>
<dbReference type="Gene3D" id="1.10.530.10">
    <property type="match status" value="1"/>
</dbReference>
<name>A0AA46ADP5_9AQUI</name>